<evidence type="ECO:0000256" key="3">
    <source>
        <dbReference type="ARBA" id="ARBA00022448"/>
    </source>
</evidence>
<dbReference type="GO" id="GO:0006621">
    <property type="term" value="P:protein retention in ER lumen"/>
    <property type="evidence" value="ECO:0007669"/>
    <property type="project" value="InterPro"/>
</dbReference>
<dbReference type="GO" id="GO:0016192">
    <property type="term" value="P:vesicle-mediated transport"/>
    <property type="evidence" value="ECO:0007669"/>
    <property type="project" value="UniProtKB-KW"/>
</dbReference>
<feature type="transmembrane region" description="Helical" evidence="11">
    <location>
        <begin position="6"/>
        <end position="26"/>
    </location>
</feature>
<keyword evidence="4 11" id="KW-0812">Transmembrane</keyword>
<evidence type="ECO:0000313" key="12">
    <source>
        <dbReference type="EMBL" id="CAG9830555.1"/>
    </source>
</evidence>
<dbReference type="GO" id="GO:0005789">
    <property type="term" value="C:endoplasmic reticulum membrane"/>
    <property type="evidence" value="ECO:0007669"/>
    <property type="project" value="UniProtKB-SubCell"/>
</dbReference>
<keyword evidence="3" id="KW-0813">Transport</keyword>
<evidence type="ECO:0000256" key="1">
    <source>
        <dbReference type="ARBA" id="ARBA00004477"/>
    </source>
</evidence>
<comment type="similarity">
    <text evidence="2">Belongs to the ERD2 family.</text>
</comment>
<proteinExistence type="inferred from homology"/>
<evidence type="ECO:0000256" key="2">
    <source>
        <dbReference type="ARBA" id="ARBA00010120"/>
    </source>
</evidence>
<dbReference type="GO" id="GO:0015031">
    <property type="term" value="P:protein transport"/>
    <property type="evidence" value="ECO:0007669"/>
    <property type="project" value="UniProtKB-KW"/>
</dbReference>
<evidence type="ECO:0000256" key="9">
    <source>
        <dbReference type="ARBA" id="ARBA00023136"/>
    </source>
</evidence>
<feature type="transmembrane region" description="Helical" evidence="11">
    <location>
        <begin position="177"/>
        <end position="196"/>
    </location>
</feature>
<reference evidence="12" key="1">
    <citation type="submission" date="2022-01" db="EMBL/GenBank/DDBJ databases">
        <authorList>
            <person name="King R."/>
        </authorList>
    </citation>
    <scope>NUCLEOTIDE SEQUENCE</scope>
</reference>
<comment type="subcellular location">
    <subcellularLocation>
        <location evidence="1">Endoplasmic reticulum membrane</location>
        <topology evidence="1">Multi-pass membrane protein</topology>
    </subcellularLocation>
</comment>
<dbReference type="EMBL" id="OU898277">
    <property type="protein sequence ID" value="CAG9830555.1"/>
    <property type="molecule type" value="Genomic_DNA"/>
</dbReference>
<keyword evidence="9 11" id="KW-0472">Membrane</keyword>
<name>A0A9N9SYL4_DIABA</name>
<evidence type="ECO:0000256" key="4">
    <source>
        <dbReference type="ARBA" id="ARBA00022692"/>
    </source>
</evidence>
<sequence>MNVDFVAIGEGIHTFALSFLFFSLYFNKGSLGVSAKTQLLFLVSIVAKSWYVIQLGHYEPIYYWLQFSHIAFTLGTLLFLFTSRTVNREDDTFWSEFVILPAIVTSILASKSLLTVDLLYTFSQFLKGVAVIPQMYLILKTKRISNSMAIYLLAMGFQDWIAKYSRLGFNETTDITSFIYLGVYTVSVMIMLHSGVEMYSSYDGGSEQILSLTSEFADDFSDTALLINEKEDDLDSSQWPDKKFQQKNDLGVKVSCEKQTM</sequence>
<dbReference type="Pfam" id="PF00810">
    <property type="entry name" value="ER_lumen_recept"/>
    <property type="match status" value="1"/>
</dbReference>
<gene>
    <name evidence="12" type="ORF">DIABBA_LOCUS4250</name>
</gene>
<keyword evidence="8 11" id="KW-1133">Transmembrane helix</keyword>
<evidence type="ECO:0000256" key="5">
    <source>
        <dbReference type="ARBA" id="ARBA00022824"/>
    </source>
</evidence>
<feature type="transmembrane region" description="Helical" evidence="11">
    <location>
        <begin position="61"/>
        <end position="81"/>
    </location>
</feature>
<organism evidence="12 13">
    <name type="scientific">Diabrotica balteata</name>
    <name type="common">Banded cucumber beetle</name>
    <dbReference type="NCBI Taxonomy" id="107213"/>
    <lineage>
        <taxon>Eukaryota</taxon>
        <taxon>Metazoa</taxon>
        <taxon>Ecdysozoa</taxon>
        <taxon>Arthropoda</taxon>
        <taxon>Hexapoda</taxon>
        <taxon>Insecta</taxon>
        <taxon>Pterygota</taxon>
        <taxon>Neoptera</taxon>
        <taxon>Endopterygota</taxon>
        <taxon>Coleoptera</taxon>
        <taxon>Polyphaga</taxon>
        <taxon>Cucujiformia</taxon>
        <taxon>Chrysomeloidea</taxon>
        <taxon>Chrysomelidae</taxon>
        <taxon>Galerucinae</taxon>
        <taxon>Diabroticina</taxon>
        <taxon>Diabroticites</taxon>
        <taxon>Diabrotica</taxon>
    </lineage>
</organism>
<keyword evidence="5" id="KW-0256">Endoplasmic reticulum</keyword>
<keyword evidence="7" id="KW-0653">Protein transport</keyword>
<feature type="transmembrane region" description="Helical" evidence="11">
    <location>
        <begin position="119"/>
        <end position="139"/>
    </location>
</feature>
<dbReference type="PRINTS" id="PR00660">
    <property type="entry name" value="ERLUMENR"/>
</dbReference>
<feature type="transmembrane region" description="Helical" evidence="11">
    <location>
        <begin position="93"/>
        <end position="113"/>
    </location>
</feature>
<evidence type="ECO:0008006" key="14">
    <source>
        <dbReference type="Google" id="ProtNLM"/>
    </source>
</evidence>
<dbReference type="PANTHER" id="PTHR10585">
    <property type="entry name" value="ER LUMEN PROTEIN RETAINING RECEPTOR"/>
    <property type="match status" value="1"/>
</dbReference>
<dbReference type="Proteomes" id="UP001153709">
    <property type="component" value="Chromosome 2"/>
</dbReference>
<keyword evidence="13" id="KW-1185">Reference proteome</keyword>
<evidence type="ECO:0000256" key="11">
    <source>
        <dbReference type="SAM" id="Phobius"/>
    </source>
</evidence>
<evidence type="ECO:0000256" key="8">
    <source>
        <dbReference type="ARBA" id="ARBA00022989"/>
    </source>
</evidence>
<protein>
    <recommendedName>
        <fullName evidence="14">ER lumen protein-retaining receptor</fullName>
    </recommendedName>
</protein>
<dbReference type="GO" id="GO:0046923">
    <property type="term" value="F:ER retention sequence binding"/>
    <property type="evidence" value="ECO:0007669"/>
    <property type="project" value="InterPro"/>
</dbReference>
<dbReference type="AlphaFoldDB" id="A0A9N9SYL4"/>
<evidence type="ECO:0000313" key="13">
    <source>
        <dbReference type="Proteomes" id="UP001153709"/>
    </source>
</evidence>
<keyword evidence="10" id="KW-0675">Receptor</keyword>
<feature type="transmembrane region" description="Helical" evidence="11">
    <location>
        <begin position="38"/>
        <end position="55"/>
    </location>
</feature>
<keyword evidence="6" id="KW-0931">ER-Golgi transport</keyword>
<feature type="transmembrane region" description="Helical" evidence="11">
    <location>
        <begin position="148"/>
        <end position="165"/>
    </location>
</feature>
<dbReference type="InterPro" id="IPR000133">
    <property type="entry name" value="ER_ret_rcpt"/>
</dbReference>
<evidence type="ECO:0000256" key="10">
    <source>
        <dbReference type="ARBA" id="ARBA00023170"/>
    </source>
</evidence>
<evidence type="ECO:0000256" key="6">
    <source>
        <dbReference type="ARBA" id="ARBA00022892"/>
    </source>
</evidence>
<dbReference type="OrthoDB" id="10306358at2759"/>
<evidence type="ECO:0000256" key="7">
    <source>
        <dbReference type="ARBA" id="ARBA00022927"/>
    </source>
</evidence>
<accession>A0A9N9SYL4</accession>